<evidence type="ECO:0000256" key="5">
    <source>
        <dbReference type="ARBA" id="ARBA00023136"/>
    </source>
</evidence>
<feature type="transmembrane region" description="Helical" evidence="6">
    <location>
        <begin position="242"/>
        <end position="261"/>
    </location>
</feature>
<comment type="subcellular location">
    <subcellularLocation>
        <location evidence="1">Membrane</location>
        <topology evidence="1">Multi-pass membrane protein</topology>
    </subcellularLocation>
</comment>
<evidence type="ECO:0000256" key="2">
    <source>
        <dbReference type="ARBA" id="ARBA00007362"/>
    </source>
</evidence>
<evidence type="ECO:0000313" key="9">
    <source>
        <dbReference type="Proteomes" id="UP001200145"/>
    </source>
</evidence>
<evidence type="ECO:0000256" key="4">
    <source>
        <dbReference type="ARBA" id="ARBA00022989"/>
    </source>
</evidence>
<feature type="domain" description="EamA" evidence="7">
    <location>
        <begin position="6"/>
        <end position="136"/>
    </location>
</feature>
<keyword evidence="4 6" id="KW-1133">Transmembrane helix</keyword>
<feature type="transmembrane region" description="Helical" evidence="6">
    <location>
        <begin position="147"/>
        <end position="169"/>
    </location>
</feature>
<protein>
    <submittedName>
        <fullName evidence="8">EamA family transporter</fullName>
    </submittedName>
</protein>
<dbReference type="InterPro" id="IPR000620">
    <property type="entry name" value="EamA_dom"/>
</dbReference>
<name>A0ABS9BD11_9BACT</name>
<feature type="transmembrane region" description="Helical" evidence="6">
    <location>
        <begin position="68"/>
        <end position="86"/>
    </location>
</feature>
<sequence length="290" mass="31669">MDGKFITVGIVFAILWSSAATATKIALESAQPLVIAVTRFLLAGSLMLLITHIFLGNRKPTAKEWKQLAIYGLFNVSLYLGIYVIAMQFLGAGIGSLAIAVNPVFISILAAIFFRYRITGSAIFSLFACSAGVLIAAWPLLQNSTAQPIGIVLLLSSMLIYSIAAIYYTRQQWNGLDSLTINGWHTLMGGLFLLPVAAAGFDPAKNKLDTDFWTGTLWLTFPVSIGAVQAWLYLLKKNTVAASYWLYACPVFGFLLAFIFLQEPLTWFTLTGILLVTGGLYVSQKTKKLT</sequence>
<evidence type="ECO:0000259" key="7">
    <source>
        <dbReference type="Pfam" id="PF00892"/>
    </source>
</evidence>
<feature type="transmembrane region" description="Helical" evidence="6">
    <location>
        <begin position="121"/>
        <end position="141"/>
    </location>
</feature>
<dbReference type="Proteomes" id="UP001200145">
    <property type="component" value="Unassembled WGS sequence"/>
</dbReference>
<evidence type="ECO:0000256" key="1">
    <source>
        <dbReference type="ARBA" id="ARBA00004141"/>
    </source>
</evidence>
<feature type="transmembrane region" description="Helical" evidence="6">
    <location>
        <begin position="92"/>
        <end position="114"/>
    </location>
</feature>
<dbReference type="InterPro" id="IPR037185">
    <property type="entry name" value="EmrE-like"/>
</dbReference>
<feature type="transmembrane region" description="Helical" evidence="6">
    <location>
        <begin position="32"/>
        <end position="56"/>
    </location>
</feature>
<reference evidence="8 9" key="1">
    <citation type="submission" date="2022-01" db="EMBL/GenBank/DDBJ databases">
        <title>Flavihumibacter sp. nov., isolated from sediment of a river.</title>
        <authorList>
            <person name="Liu H."/>
        </authorList>
    </citation>
    <scope>NUCLEOTIDE SEQUENCE [LARGE SCALE GENOMIC DNA]</scope>
    <source>
        <strain evidence="8 9">RY-1</strain>
    </source>
</reference>
<evidence type="ECO:0000313" key="8">
    <source>
        <dbReference type="EMBL" id="MCF1713013.1"/>
    </source>
</evidence>
<organism evidence="8 9">
    <name type="scientific">Flavihumibacter fluminis</name>
    <dbReference type="NCBI Taxonomy" id="2909236"/>
    <lineage>
        <taxon>Bacteria</taxon>
        <taxon>Pseudomonadati</taxon>
        <taxon>Bacteroidota</taxon>
        <taxon>Chitinophagia</taxon>
        <taxon>Chitinophagales</taxon>
        <taxon>Chitinophagaceae</taxon>
        <taxon>Flavihumibacter</taxon>
    </lineage>
</organism>
<dbReference type="Pfam" id="PF00892">
    <property type="entry name" value="EamA"/>
    <property type="match status" value="2"/>
</dbReference>
<dbReference type="EMBL" id="JAKEVY010000001">
    <property type="protein sequence ID" value="MCF1713013.1"/>
    <property type="molecule type" value="Genomic_DNA"/>
</dbReference>
<feature type="transmembrane region" description="Helical" evidence="6">
    <location>
        <begin position="181"/>
        <end position="201"/>
    </location>
</feature>
<feature type="transmembrane region" description="Helical" evidence="6">
    <location>
        <begin position="267"/>
        <end position="283"/>
    </location>
</feature>
<evidence type="ECO:0000256" key="3">
    <source>
        <dbReference type="ARBA" id="ARBA00022692"/>
    </source>
</evidence>
<dbReference type="SUPFAM" id="SSF103481">
    <property type="entry name" value="Multidrug resistance efflux transporter EmrE"/>
    <property type="match status" value="2"/>
</dbReference>
<keyword evidence="5 6" id="KW-0472">Membrane</keyword>
<comment type="similarity">
    <text evidence="2">Belongs to the EamA transporter family.</text>
</comment>
<keyword evidence="3 6" id="KW-0812">Transmembrane</keyword>
<dbReference type="RefSeq" id="WP_234863430.1">
    <property type="nucleotide sequence ID" value="NZ_JAKEVY010000001.1"/>
</dbReference>
<dbReference type="PANTHER" id="PTHR32322:SF2">
    <property type="entry name" value="EAMA DOMAIN-CONTAINING PROTEIN"/>
    <property type="match status" value="1"/>
</dbReference>
<evidence type="ECO:0000256" key="6">
    <source>
        <dbReference type="SAM" id="Phobius"/>
    </source>
</evidence>
<proteinExistence type="inferred from homology"/>
<accession>A0ABS9BD11</accession>
<feature type="domain" description="EamA" evidence="7">
    <location>
        <begin position="149"/>
        <end position="282"/>
    </location>
</feature>
<feature type="transmembrane region" description="Helical" evidence="6">
    <location>
        <begin position="213"/>
        <end position="235"/>
    </location>
</feature>
<gene>
    <name evidence="8" type="ORF">L0U88_00035</name>
</gene>
<dbReference type="PANTHER" id="PTHR32322">
    <property type="entry name" value="INNER MEMBRANE TRANSPORTER"/>
    <property type="match status" value="1"/>
</dbReference>
<keyword evidence="9" id="KW-1185">Reference proteome</keyword>
<dbReference type="InterPro" id="IPR050638">
    <property type="entry name" value="AA-Vitamin_Transporters"/>
</dbReference>
<comment type="caution">
    <text evidence="8">The sequence shown here is derived from an EMBL/GenBank/DDBJ whole genome shotgun (WGS) entry which is preliminary data.</text>
</comment>